<dbReference type="PROSITE" id="PS51186">
    <property type="entry name" value="GNAT"/>
    <property type="match status" value="1"/>
</dbReference>
<reference evidence="3" key="3">
    <citation type="submission" date="2021-02" db="UniProtKB">
        <authorList>
            <consortium name="EnsemblMetazoa"/>
        </authorList>
    </citation>
    <scope>IDENTIFICATION</scope>
    <source>
        <strain evidence="3">USDA</strain>
    </source>
</reference>
<dbReference type="InterPro" id="IPR016181">
    <property type="entry name" value="Acyl_CoA_acyltransferase"/>
</dbReference>
<dbReference type="GeneID" id="8230420"/>
<dbReference type="SUPFAM" id="SSF55729">
    <property type="entry name" value="Acyl-CoA N-acyltransferases (Nat)"/>
    <property type="match status" value="1"/>
</dbReference>
<dbReference type="RefSeq" id="XP_002426144.1">
    <property type="nucleotide sequence ID" value="XM_002426099.1"/>
</dbReference>
<dbReference type="OrthoDB" id="8179865at2759"/>
<evidence type="ECO:0000313" key="2">
    <source>
        <dbReference type="EMBL" id="EEB13406.1"/>
    </source>
</evidence>
<gene>
    <name evidence="3" type="primary">8230420</name>
    <name evidence="2" type="ORF">Phum_PHUM238610</name>
</gene>
<dbReference type="STRING" id="121224.E0VJ50"/>
<feature type="domain" description="N-acetyltransferase" evidence="1">
    <location>
        <begin position="115"/>
        <end position="246"/>
    </location>
</feature>
<reference evidence="2" key="2">
    <citation type="submission" date="2007-04" db="EMBL/GenBank/DDBJ databases">
        <title>The genome of the human body louse.</title>
        <authorList>
            <consortium name="The Human Body Louse Genome Consortium"/>
            <person name="Kirkness E."/>
            <person name="Walenz B."/>
            <person name="Hass B."/>
            <person name="Bruggner R."/>
            <person name="Strausberg R."/>
        </authorList>
    </citation>
    <scope>NUCLEOTIDE SEQUENCE</scope>
    <source>
        <strain evidence="2">USDA</strain>
    </source>
</reference>
<dbReference type="InterPro" id="IPR013653">
    <property type="entry name" value="GCN5-like_dom"/>
</dbReference>
<evidence type="ECO:0000313" key="3">
    <source>
        <dbReference type="EnsemblMetazoa" id="PHUM238610-PA"/>
    </source>
</evidence>
<dbReference type="PANTHER" id="PTHR20958">
    <property type="entry name" value="GLYCINE N-ACYLTRANSFERASE-LIKE PROTEIN"/>
    <property type="match status" value="1"/>
</dbReference>
<dbReference type="PANTHER" id="PTHR20958:SF9">
    <property type="entry name" value="RE58324P"/>
    <property type="match status" value="1"/>
</dbReference>
<dbReference type="KEGG" id="phu:Phum_PHUM238610"/>
<dbReference type="Gene3D" id="3.40.630.30">
    <property type="match status" value="1"/>
</dbReference>
<organism>
    <name type="scientific">Pediculus humanus subsp. corporis</name>
    <name type="common">Body louse</name>
    <dbReference type="NCBI Taxonomy" id="121224"/>
    <lineage>
        <taxon>Eukaryota</taxon>
        <taxon>Metazoa</taxon>
        <taxon>Ecdysozoa</taxon>
        <taxon>Arthropoda</taxon>
        <taxon>Hexapoda</taxon>
        <taxon>Insecta</taxon>
        <taxon>Pterygota</taxon>
        <taxon>Neoptera</taxon>
        <taxon>Paraneoptera</taxon>
        <taxon>Psocodea</taxon>
        <taxon>Troctomorpha</taxon>
        <taxon>Phthiraptera</taxon>
        <taxon>Anoplura</taxon>
        <taxon>Pediculidae</taxon>
        <taxon>Pediculus</taxon>
    </lineage>
</organism>
<keyword evidence="4" id="KW-1185">Reference proteome</keyword>
<dbReference type="eggNOG" id="ENOG502QVR1">
    <property type="taxonomic scope" value="Eukaryota"/>
</dbReference>
<dbReference type="HOGENOM" id="CLU_054842_0_0_1"/>
<dbReference type="EMBL" id="AAZO01002769">
    <property type="status" value="NOT_ANNOTATED_CDS"/>
    <property type="molecule type" value="Genomic_DNA"/>
</dbReference>
<name>E0VJ50_PEDHC</name>
<dbReference type="VEuPathDB" id="VectorBase:PHUM238610"/>
<dbReference type="EnsemblMetazoa" id="PHUM238610-RA">
    <property type="protein sequence ID" value="PHUM238610-PA"/>
    <property type="gene ID" value="PHUM238610"/>
</dbReference>
<dbReference type="InterPro" id="IPR053225">
    <property type="entry name" value="Acyl-CoA_N-acyltransferase"/>
</dbReference>
<proteinExistence type="predicted"/>
<evidence type="ECO:0000313" key="4">
    <source>
        <dbReference type="Proteomes" id="UP000009046"/>
    </source>
</evidence>
<dbReference type="Proteomes" id="UP000009046">
    <property type="component" value="Unassembled WGS sequence"/>
</dbReference>
<reference evidence="2" key="1">
    <citation type="submission" date="2007-04" db="EMBL/GenBank/DDBJ databases">
        <title>Annotation of Pediculus humanus corporis strain USDA.</title>
        <authorList>
            <person name="Kirkness E."/>
            <person name="Hannick L."/>
            <person name="Hass B."/>
            <person name="Bruggner R."/>
            <person name="Lawson D."/>
            <person name="Bidwell S."/>
            <person name="Joardar V."/>
            <person name="Caler E."/>
            <person name="Walenz B."/>
            <person name="Inman J."/>
            <person name="Schobel S."/>
            <person name="Galinsky K."/>
            <person name="Amedeo P."/>
            <person name="Strausberg R."/>
        </authorList>
    </citation>
    <scope>NUCLEOTIDE SEQUENCE</scope>
    <source>
        <strain evidence="2">USDA</strain>
    </source>
</reference>
<accession>E0VJ50</accession>
<dbReference type="AlphaFoldDB" id="E0VJ50"/>
<protein>
    <recommendedName>
        <fullName evidence="1">N-acetyltransferase domain-containing protein</fullName>
    </recommendedName>
</protein>
<dbReference type="FunCoup" id="E0VJ50">
    <property type="interactions" value="6"/>
</dbReference>
<evidence type="ECO:0000259" key="1">
    <source>
        <dbReference type="PROSITE" id="PS51186"/>
    </source>
</evidence>
<sequence>MEILPEGKNFRLVGKTELPEDFVWEFHFYVSKDWPNDPICLHFPGMTNSVKSRLELLSLLVNEDVLLDWTKPLYLNFTHIRITDWLESFYENIGTVEKVAGDVYLCDNPKGEIPIEKLVLKLEDVGTIHDLYPANDMEAIGVFEKLILRLPAYGVFCSGELAAWMVQSYYGAMFSMQTRPEFRRRGYGILLASKLMNLVIERGYLPYVVIRPENDASKSLYTKLGFRKVYQTARIVFKPYESDKKT</sequence>
<dbReference type="EMBL" id="DS235219">
    <property type="protein sequence ID" value="EEB13406.1"/>
    <property type="molecule type" value="Genomic_DNA"/>
</dbReference>
<dbReference type="InParanoid" id="E0VJ50"/>
<dbReference type="CTD" id="8230420"/>
<dbReference type="Pfam" id="PF08445">
    <property type="entry name" value="FR47"/>
    <property type="match status" value="1"/>
</dbReference>
<dbReference type="GO" id="GO:0016747">
    <property type="term" value="F:acyltransferase activity, transferring groups other than amino-acyl groups"/>
    <property type="evidence" value="ECO:0007669"/>
    <property type="project" value="InterPro"/>
</dbReference>
<dbReference type="InterPro" id="IPR000182">
    <property type="entry name" value="GNAT_dom"/>
</dbReference>
<dbReference type="OMA" id="FTHADIM"/>